<evidence type="ECO:0000313" key="2">
    <source>
        <dbReference type="EMBL" id="CAD8060520.1"/>
    </source>
</evidence>
<keyword evidence="1" id="KW-0175">Coiled coil</keyword>
<feature type="coiled-coil region" evidence="1">
    <location>
        <begin position="232"/>
        <end position="259"/>
    </location>
</feature>
<protein>
    <submittedName>
        <fullName evidence="2">Uncharacterized protein</fullName>
    </submittedName>
</protein>
<proteinExistence type="predicted"/>
<organism evidence="2 3">
    <name type="scientific">Paramecium sonneborni</name>
    <dbReference type="NCBI Taxonomy" id="65129"/>
    <lineage>
        <taxon>Eukaryota</taxon>
        <taxon>Sar</taxon>
        <taxon>Alveolata</taxon>
        <taxon>Ciliophora</taxon>
        <taxon>Intramacronucleata</taxon>
        <taxon>Oligohymenophorea</taxon>
        <taxon>Peniculida</taxon>
        <taxon>Parameciidae</taxon>
        <taxon>Paramecium</taxon>
    </lineage>
</organism>
<gene>
    <name evidence="2" type="ORF">PSON_ATCC_30995.1.T0140325</name>
</gene>
<dbReference type="Proteomes" id="UP000692954">
    <property type="component" value="Unassembled WGS sequence"/>
</dbReference>
<name>A0A8S1KY77_9CILI</name>
<dbReference type="EMBL" id="CAJJDN010000014">
    <property type="protein sequence ID" value="CAD8060520.1"/>
    <property type="molecule type" value="Genomic_DNA"/>
</dbReference>
<keyword evidence="3" id="KW-1185">Reference proteome</keyword>
<accession>A0A8S1KY77</accession>
<evidence type="ECO:0000256" key="1">
    <source>
        <dbReference type="SAM" id="Coils"/>
    </source>
</evidence>
<reference evidence="2" key="1">
    <citation type="submission" date="2021-01" db="EMBL/GenBank/DDBJ databases">
        <authorList>
            <consortium name="Genoscope - CEA"/>
            <person name="William W."/>
        </authorList>
    </citation>
    <scope>NUCLEOTIDE SEQUENCE</scope>
</reference>
<dbReference type="AlphaFoldDB" id="A0A8S1KY77"/>
<evidence type="ECO:0000313" key="3">
    <source>
        <dbReference type="Proteomes" id="UP000692954"/>
    </source>
</evidence>
<sequence length="368" mass="43305">MNQFQKLQISFSPQRKQNQNFPAINLKTAESPQKGSIEQSNYNFSQHLHYKFNNRKVKMNLKSQLNKAYTIRKYLQVNSSVQNDLNIETQILQNISTTQNTESSIQNKQSLSPFKQLNNIERSCNVKRNLLGLSDINYGQPEFNIRQQSYSPFHNQCIIEQDKEQKEGDKNQNLGVQEQLIMSPIQFNNLKEISEYKQSKSQSPNRHNIALKINQQNTDYKKYASQMIRMIRSNQQNLMKKFDQEQKEQERDYKAKKIQRQLERKEGLQIAQEDIKNRQLKFMLIALKGQQDKFISDSQSFQNKGKKLNLQSSQTAIHSRKSSLQNNYQQLPLDRIFDDRNLKKYSLKSEICSIETSLEQPLQISKLI</sequence>
<comment type="caution">
    <text evidence="2">The sequence shown here is derived from an EMBL/GenBank/DDBJ whole genome shotgun (WGS) entry which is preliminary data.</text>
</comment>